<feature type="region of interest" description="Disordered" evidence="1">
    <location>
        <begin position="1"/>
        <end position="20"/>
    </location>
</feature>
<accession>A0AAW0AET5</accession>
<feature type="compositionally biased region" description="Low complexity" evidence="1">
    <location>
        <begin position="337"/>
        <end position="350"/>
    </location>
</feature>
<evidence type="ECO:0000256" key="1">
    <source>
        <dbReference type="SAM" id="MobiDB-lite"/>
    </source>
</evidence>
<name>A0AAW0AET5_9AGAR</name>
<protein>
    <submittedName>
        <fullName evidence="2">Uncharacterized protein</fullName>
    </submittedName>
</protein>
<reference evidence="2 3" key="1">
    <citation type="journal article" date="2024" name="J Genomics">
        <title>Draft genome sequencing and assembly of Favolaschia claudopus CIRM-BRFM 2984 isolated from oak limbs.</title>
        <authorList>
            <person name="Navarro D."/>
            <person name="Drula E."/>
            <person name="Chaduli D."/>
            <person name="Cazenave R."/>
            <person name="Ahrendt S."/>
            <person name="Wang J."/>
            <person name="Lipzen A."/>
            <person name="Daum C."/>
            <person name="Barry K."/>
            <person name="Grigoriev I.V."/>
            <person name="Favel A."/>
            <person name="Rosso M.N."/>
            <person name="Martin F."/>
        </authorList>
    </citation>
    <scope>NUCLEOTIDE SEQUENCE [LARGE SCALE GENOMIC DNA]</scope>
    <source>
        <strain evidence="2 3">CIRM-BRFM 2984</strain>
    </source>
</reference>
<feature type="region of interest" description="Disordered" evidence="1">
    <location>
        <begin position="336"/>
        <end position="360"/>
    </location>
</feature>
<dbReference type="EMBL" id="JAWWNJ010000070">
    <property type="protein sequence ID" value="KAK7007565.1"/>
    <property type="molecule type" value="Genomic_DNA"/>
</dbReference>
<feature type="compositionally biased region" description="Low complexity" evidence="1">
    <location>
        <begin position="1"/>
        <end position="12"/>
    </location>
</feature>
<organism evidence="2 3">
    <name type="scientific">Favolaschia claudopus</name>
    <dbReference type="NCBI Taxonomy" id="2862362"/>
    <lineage>
        <taxon>Eukaryota</taxon>
        <taxon>Fungi</taxon>
        <taxon>Dikarya</taxon>
        <taxon>Basidiomycota</taxon>
        <taxon>Agaricomycotina</taxon>
        <taxon>Agaricomycetes</taxon>
        <taxon>Agaricomycetidae</taxon>
        <taxon>Agaricales</taxon>
        <taxon>Marasmiineae</taxon>
        <taxon>Mycenaceae</taxon>
        <taxon>Favolaschia</taxon>
    </lineage>
</organism>
<evidence type="ECO:0000313" key="2">
    <source>
        <dbReference type="EMBL" id="KAK7007565.1"/>
    </source>
</evidence>
<sequence length="360" mass="38799">MSIPIPTKTKTPPQLPPTGTPIPGVPPICLRMANIPLIAFPINQTLALAASNPITASALATTKEVSLTFLMWIDLLERPFKRLLERIDGMVDHRFDIAEGILVFPLQTTPDQIFEKFKPLDKLLTPLVNALNKIATIVLMIPPVIDTPEMYQIQRLFIILKNIVAKIGLFLNNFPFLRNLAHSLTAIASLYTTAFEGVNNTIQATAEQFQTHITHASENVQKELDKGIARWEKQVQGAANGMSDYLGGMQDRLRAGNAAAEGEVPNPMQGLEVPKIPTPQIPPTLTPKIPTPPIVQDPLAGASANGTGNNKLGAAEQIGAGGGGLFNPFDRLEKAAENTAAAAQQARNEALGSLTPPKFP</sequence>
<proteinExistence type="predicted"/>
<dbReference type="AlphaFoldDB" id="A0AAW0AET5"/>
<gene>
    <name evidence="2" type="ORF">R3P38DRAFT_1656830</name>
</gene>
<keyword evidence="3" id="KW-1185">Reference proteome</keyword>
<evidence type="ECO:0000313" key="3">
    <source>
        <dbReference type="Proteomes" id="UP001362999"/>
    </source>
</evidence>
<comment type="caution">
    <text evidence="2">The sequence shown here is derived from an EMBL/GenBank/DDBJ whole genome shotgun (WGS) entry which is preliminary data.</text>
</comment>
<dbReference type="Proteomes" id="UP001362999">
    <property type="component" value="Unassembled WGS sequence"/>
</dbReference>